<comment type="caution">
    <text evidence="1">The sequence shown here is derived from an EMBL/GenBank/DDBJ whole genome shotgun (WGS) entry which is preliminary data.</text>
</comment>
<organism evidence="1 2">
    <name type="scientific">Rhodocollybia butyracea</name>
    <dbReference type="NCBI Taxonomy" id="206335"/>
    <lineage>
        <taxon>Eukaryota</taxon>
        <taxon>Fungi</taxon>
        <taxon>Dikarya</taxon>
        <taxon>Basidiomycota</taxon>
        <taxon>Agaricomycotina</taxon>
        <taxon>Agaricomycetes</taxon>
        <taxon>Agaricomycetidae</taxon>
        <taxon>Agaricales</taxon>
        <taxon>Marasmiineae</taxon>
        <taxon>Omphalotaceae</taxon>
        <taxon>Rhodocollybia</taxon>
    </lineage>
</organism>
<name>A0A9P5P3E8_9AGAR</name>
<dbReference type="EMBL" id="JADNRY010000437">
    <property type="protein sequence ID" value="KAF9056728.1"/>
    <property type="molecule type" value="Genomic_DNA"/>
</dbReference>
<evidence type="ECO:0000313" key="1">
    <source>
        <dbReference type="EMBL" id="KAF9056728.1"/>
    </source>
</evidence>
<reference evidence="1" key="1">
    <citation type="submission" date="2020-11" db="EMBL/GenBank/DDBJ databases">
        <authorList>
            <consortium name="DOE Joint Genome Institute"/>
            <person name="Ahrendt S."/>
            <person name="Riley R."/>
            <person name="Andreopoulos W."/>
            <person name="Labutti K."/>
            <person name="Pangilinan J."/>
            <person name="Ruiz-Duenas F.J."/>
            <person name="Barrasa J.M."/>
            <person name="Sanchez-Garcia M."/>
            <person name="Camarero S."/>
            <person name="Miyauchi S."/>
            <person name="Serrano A."/>
            <person name="Linde D."/>
            <person name="Babiker R."/>
            <person name="Drula E."/>
            <person name="Ayuso-Fernandez I."/>
            <person name="Pacheco R."/>
            <person name="Padilla G."/>
            <person name="Ferreira P."/>
            <person name="Barriuso J."/>
            <person name="Kellner H."/>
            <person name="Castanera R."/>
            <person name="Alfaro M."/>
            <person name="Ramirez L."/>
            <person name="Pisabarro A.G."/>
            <person name="Kuo A."/>
            <person name="Tritt A."/>
            <person name="Lipzen A."/>
            <person name="He G."/>
            <person name="Yan M."/>
            <person name="Ng V."/>
            <person name="Cullen D."/>
            <person name="Martin F."/>
            <person name="Rosso M.-N."/>
            <person name="Henrissat B."/>
            <person name="Hibbett D."/>
            <person name="Martinez A.T."/>
            <person name="Grigoriev I.V."/>
        </authorList>
    </citation>
    <scope>NUCLEOTIDE SEQUENCE</scope>
    <source>
        <strain evidence="1">AH 40177</strain>
    </source>
</reference>
<proteinExistence type="predicted"/>
<accession>A0A9P5P3E8</accession>
<evidence type="ECO:0000313" key="2">
    <source>
        <dbReference type="Proteomes" id="UP000772434"/>
    </source>
</evidence>
<dbReference type="AlphaFoldDB" id="A0A9P5P3E8"/>
<protein>
    <submittedName>
        <fullName evidence="1">Uncharacterized protein</fullName>
    </submittedName>
</protein>
<keyword evidence="2" id="KW-1185">Reference proteome</keyword>
<gene>
    <name evidence="1" type="ORF">BDP27DRAFT_640345</name>
</gene>
<sequence length="72" mass="8208">MRRALVLLSRRSRTNRSCHWEPGTKILDVSLNISVSILFACLSSGHDTIEFNKDDDDTLDFATAPSKLRLRF</sequence>
<dbReference type="Proteomes" id="UP000772434">
    <property type="component" value="Unassembled WGS sequence"/>
</dbReference>